<dbReference type="EMBL" id="RAQU01000092">
    <property type="protein sequence ID" value="RKK03339.1"/>
    <property type="molecule type" value="Genomic_DNA"/>
</dbReference>
<dbReference type="Proteomes" id="UP000278036">
    <property type="component" value="Unassembled WGS sequence"/>
</dbReference>
<feature type="transmembrane region" description="Helical" evidence="1">
    <location>
        <begin position="55"/>
        <end position="78"/>
    </location>
</feature>
<keyword evidence="5" id="KW-1185">Reference proteome</keyword>
<proteinExistence type="predicted"/>
<evidence type="ECO:0000259" key="2">
    <source>
        <dbReference type="Pfam" id="PF00487"/>
    </source>
</evidence>
<reference evidence="3 6" key="1">
    <citation type="submission" date="2018-09" db="EMBL/GenBank/DDBJ databases">
        <title>Roseomonas sp. nov., isolated from feces of Tibetan antelopes in the Qinghai-Tibet plateau, China.</title>
        <authorList>
            <person name="Tian Z."/>
        </authorList>
    </citation>
    <scope>NUCLEOTIDE SEQUENCE [LARGE SCALE GENOMIC DNA]</scope>
    <source>
        <strain evidence="4 5">Z23</strain>
        <strain evidence="3 6">Z24</strain>
    </source>
</reference>
<dbReference type="Proteomes" id="UP000274097">
    <property type="component" value="Unassembled WGS sequence"/>
</dbReference>
<dbReference type="RefSeq" id="WP_120639125.1">
    <property type="nucleotide sequence ID" value="NZ_RAQU01000092.1"/>
</dbReference>
<dbReference type="InParanoid" id="A0A3A9JWB4"/>
<dbReference type="Pfam" id="PF00487">
    <property type="entry name" value="FA_desaturase"/>
    <property type="match status" value="2"/>
</dbReference>
<dbReference type="EMBL" id="RFLX01000008">
    <property type="protein sequence ID" value="RMI24536.1"/>
    <property type="molecule type" value="Genomic_DNA"/>
</dbReference>
<evidence type="ECO:0000313" key="4">
    <source>
        <dbReference type="EMBL" id="RMI24536.1"/>
    </source>
</evidence>
<gene>
    <name evidence="3" type="ORF">D6Z83_15145</name>
    <name evidence="4" type="ORF">EBE87_12665</name>
</gene>
<feature type="transmembrane region" description="Helical" evidence="1">
    <location>
        <begin position="180"/>
        <end position="201"/>
    </location>
</feature>
<dbReference type="OrthoDB" id="9792534at2"/>
<keyword evidence="1" id="KW-1133">Transmembrane helix</keyword>
<dbReference type="InterPro" id="IPR005804">
    <property type="entry name" value="FA_desaturase_dom"/>
</dbReference>
<feature type="transmembrane region" description="Helical" evidence="1">
    <location>
        <begin position="21"/>
        <end position="43"/>
    </location>
</feature>
<organism evidence="3 6">
    <name type="scientific">Teichococcus wenyumeiae</name>
    <dbReference type="NCBI Taxonomy" id="2478470"/>
    <lineage>
        <taxon>Bacteria</taxon>
        <taxon>Pseudomonadati</taxon>
        <taxon>Pseudomonadota</taxon>
        <taxon>Alphaproteobacteria</taxon>
        <taxon>Acetobacterales</taxon>
        <taxon>Roseomonadaceae</taxon>
        <taxon>Roseomonas</taxon>
    </lineage>
</organism>
<dbReference type="GO" id="GO:0006629">
    <property type="term" value="P:lipid metabolic process"/>
    <property type="evidence" value="ECO:0007669"/>
    <property type="project" value="InterPro"/>
</dbReference>
<dbReference type="AlphaFoldDB" id="A0A3A9JWB4"/>
<feature type="transmembrane region" description="Helical" evidence="1">
    <location>
        <begin position="152"/>
        <end position="174"/>
    </location>
</feature>
<sequence length="265" mass="29443">MPRDSTAGLAEIAAPPRFQPVIPAQAAIGLSLAALIGAAWLGLHVYGVYFHRWQGWGWVAAPLLVAVQTWLSVGLFIIAHDAIHGSLAPGRPRLNRIVGQLCVGLYAGFRYGRLAANHHRHHAASGTADDPDFHPEAPRQLVPWFLRFFRTYFGLFEFGVLAAWLVVAIGVLGASTANMLVFWALPALLSALQLFVFGTWLPHRHGEPGFEDRHNARSNGFGPLLSLLTCFHFGRHHEHHLYPYLPWWRLPDLEAAPQRRASATR</sequence>
<feature type="domain" description="Fatty acid desaturase" evidence="2">
    <location>
        <begin position="57"/>
        <end position="159"/>
    </location>
</feature>
<name>A0A3A9JWB4_9PROT</name>
<evidence type="ECO:0000313" key="3">
    <source>
        <dbReference type="EMBL" id="RKK03339.1"/>
    </source>
</evidence>
<evidence type="ECO:0000313" key="5">
    <source>
        <dbReference type="Proteomes" id="UP000274097"/>
    </source>
</evidence>
<protein>
    <submittedName>
        <fullName evidence="3">Beta-carotene ketolase</fullName>
    </submittedName>
</protein>
<evidence type="ECO:0000256" key="1">
    <source>
        <dbReference type="SAM" id="Phobius"/>
    </source>
</evidence>
<feature type="domain" description="Fatty acid desaturase" evidence="2">
    <location>
        <begin position="160"/>
        <end position="255"/>
    </location>
</feature>
<accession>A0A3A9JWB4</accession>
<keyword evidence="1" id="KW-0472">Membrane</keyword>
<comment type="caution">
    <text evidence="3">The sequence shown here is derived from an EMBL/GenBank/DDBJ whole genome shotgun (WGS) entry which is preliminary data.</text>
</comment>
<evidence type="ECO:0000313" key="6">
    <source>
        <dbReference type="Proteomes" id="UP000278036"/>
    </source>
</evidence>
<keyword evidence="1" id="KW-0812">Transmembrane</keyword>